<name>A0A3M2JF19_9CELL</name>
<feature type="domain" description="VOC" evidence="1">
    <location>
        <begin position="4"/>
        <end position="113"/>
    </location>
</feature>
<dbReference type="InterPro" id="IPR037523">
    <property type="entry name" value="VOC_core"/>
</dbReference>
<dbReference type="InterPro" id="IPR029068">
    <property type="entry name" value="Glyas_Bleomycin-R_OHBP_Dase"/>
</dbReference>
<organism evidence="2 3">
    <name type="scientific">Cellulomonas triticagri</name>
    <dbReference type="NCBI Taxonomy" id="2483352"/>
    <lineage>
        <taxon>Bacteria</taxon>
        <taxon>Bacillati</taxon>
        <taxon>Actinomycetota</taxon>
        <taxon>Actinomycetes</taxon>
        <taxon>Micrococcales</taxon>
        <taxon>Cellulomonadaceae</taxon>
        <taxon>Cellulomonas</taxon>
    </lineage>
</organism>
<sequence length="113" mass="11709">MTVRLSAVTLNSTDPPRTAAFWAAALGAQVADGGNGFLHVRGAAALLIVQPAPHRDPARHAETDVHLDLDADDPAATVARLVALGAVVEAERSDSHGSWTVLRDPDGRALCVG</sequence>
<dbReference type="PROSITE" id="PS51819">
    <property type="entry name" value="VOC"/>
    <property type="match status" value="1"/>
</dbReference>
<proteinExistence type="predicted"/>
<dbReference type="SUPFAM" id="SSF54593">
    <property type="entry name" value="Glyoxalase/Bleomycin resistance protein/Dihydroxybiphenyl dioxygenase"/>
    <property type="match status" value="1"/>
</dbReference>
<evidence type="ECO:0000259" key="1">
    <source>
        <dbReference type="PROSITE" id="PS51819"/>
    </source>
</evidence>
<dbReference type="PANTHER" id="PTHR35908">
    <property type="entry name" value="HYPOTHETICAL FUSION PROTEIN"/>
    <property type="match status" value="1"/>
</dbReference>
<protein>
    <submittedName>
        <fullName evidence="2">VOC family protein</fullName>
    </submittedName>
</protein>
<evidence type="ECO:0000313" key="3">
    <source>
        <dbReference type="Proteomes" id="UP000269289"/>
    </source>
</evidence>
<dbReference type="EMBL" id="RFFI01000046">
    <property type="protein sequence ID" value="RMI09565.1"/>
    <property type="molecule type" value="Genomic_DNA"/>
</dbReference>
<gene>
    <name evidence="2" type="ORF">EBM89_09915</name>
</gene>
<keyword evidence="3" id="KW-1185">Reference proteome</keyword>
<comment type="caution">
    <text evidence="2">The sequence shown here is derived from an EMBL/GenBank/DDBJ whole genome shotgun (WGS) entry which is preliminary data.</text>
</comment>
<accession>A0A3M2JF19</accession>
<dbReference type="Proteomes" id="UP000269289">
    <property type="component" value="Unassembled WGS sequence"/>
</dbReference>
<dbReference type="Pfam" id="PF18029">
    <property type="entry name" value="Glyoxalase_6"/>
    <property type="match status" value="1"/>
</dbReference>
<dbReference type="Gene3D" id="3.10.180.10">
    <property type="entry name" value="2,3-Dihydroxybiphenyl 1,2-Dioxygenase, domain 1"/>
    <property type="match status" value="1"/>
</dbReference>
<dbReference type="OrthoDB" id="5524593at2"/>
<dbReference type="CDD" id="cd06587">
    <property type="entry name" value="VOC"/>
    <property type="match status" value="1"/>
</dbReference>
<dbReference type="RefSeq" id="WP_122149274.1">
    <property type="nucleotide sequence ID" value="NZ_RFFI01000046.1"/>
</dbReference>
<dbReference type="AlphaFoldDB" id="A0A3M2JF19"/>
<evidence type="ECO:0000313" key="2">
    <source>
        <dbReference type="EMBL" id="RMI09565.1"/>
    </source>
</evidence>
<dbReference type="InterPro" id="IPR041581">
    <property type="entry name" value="Glyoxalase_6"/>
</dbReference>
<reference evidence="2 3" key="1">
    <citation type="submission" date="2018-10" db="EMBL/GenBank/DDBJ databases">
        <title>Isolation, diversity and antifungal activity of actinobacteria from wheat.</title>
        <authorList>
            <person name="Han C."/>
        </authorList>
    </citation>
    <scope>NUCLEOTIDE SEQUENCE [LARGE SCALE GENOMIC DNA]</scope>
    <source>
        <strain evidence="2 3">NEAU-YY56</strain>
    </source>
</reference>
<dbReference type="PANTHER" id="PTHR35908:SF1">
    <property type="entry name" value="CONSERVED PROTEIN"/>
    <property type="match status" value="1"/>
</dbReference>